<dbReference type="PRINTS" id="PR00081">
    <property type="entry name" value="GDHRDH"/>
</dbReference>
<dbReference type="Pfam" id="PF13561">
    <property type="entry name" value="adh_short_C2"/>
    <property type="match status" value="1"/>
</dbReference>
<accession>A0ABU9LFD1</accession>
<protein>
    <submittedName>
        <fullName evidence="4">SDR family oxidoreductase</fullName>
    </submittedName>
</protein>
<dbReference type="InterPro" id="IPR002347">
    <property type="entry name" value="SDR_fam"/>
</dbReference>
<dbReference type="PRINTS" id="PR00080">
    <property type="entry name" value="SDRFAMILY"/>
</dbReference>
<dbReference type="Proteomes" id="UP001486626">
    <property type="component" value="Unassembled WGS sequence"/>
</dbReference>
<gene>
    <name evidence="4" type="ORF">PIQ37_17645</name>
</gene>
<evidence type="ECO:0000256" key="1">
    <source>
        <dbReference type="ARBA" id="ARBA00006484"/>
    </source>
</evidence>
<name>A0ABU9LFD1_9XANT</name>
<dbReference type="PROSITE" id="PS00061">
    <property type="entry name" value="ADH_SHORT"/>
    <property type="match status" value="1"/>
</dbReference>
<dbReference type="InterPro" id="IPR036291">
    <property type="entry name" value="NAD(P)-bd_dom_sf"/>
</dbReference>
<evidence type="ECO:0000256" key="3">
    <source>
        <dbReference type="SAM" id="MobiDB-lite"/>
    </source>
</evidence>
<keyword evidence="5" id="KW-1185">Reference proteome</keyword>
<evidence type="ECO:0000313" key="5">
    <source>
        <dbReference type="Proteomes" id="UP001486626"/>
    </source>
</evidence>
<feature type="compositionally biased region" description="Low complexity" evidence="3">
    <location>
        <begin position="1"/>
        <end position="19"/>
    </location>
</feature>
<feature type="region of interest" description="Disordered" evidence="3">
    <location>
        <begin position="1"/>
        <end position="43"/>
    </location>
</feature>
<evidence type="ECO:0000256" key="2">
    <source>
        <dbReference type="ARBA" id="ARBA00023002"/>
    </source>
</evidence>
<dbReference type="PANTHER" id="PTHR48107">
    <property type="entry name" value="NADPH-DEPENDENT ALDEHYDE REDUCTASE-LIKE PROTEIN, CHLOROPLASTIC-RELATED"/>
    <property type="match status" value="1"/>
</dbReference>
<keyword evidence="2" id="KW-0560">Oxidoreductase</keyword>
<comment type="similarity">
    <text evidence="1">Belongs to the short-chain dehydrogenases/reductases (SDR) family.</text>
</comment>
<proteinExistence type="inferred from homology"/>
<comment type="caution">
    <text evidence="4">The sequence shown here is derived from an EMBL/GenBank/DDBJ whole genome shotgun (WGS) entry which is preliminary data.</text>
</comment>
<evidence type="ECO:0000313" key="4">
    <source>
        <dbReference type="EMBL" id="MEL4893250.1"/>
    </source>
</evidence>
<sequence length="311" mass="32323">MSAGASAQPAAATSAARPPMQNPRTQYPRPPFDTPKQEWPGLASKMVPVPDHGERSYVGSGRLAGRKALITGGDSGIGRAAAIAFAGEGADVAINYLPQEEPDAREVVALIRAAGRKAVAIPGDLRDAAFCKQLVAQAVQQLGGLDILVNNAARQTAQTSLLDIDDQQLDDTLKTNLYALFWVTRAALPHLPAGAAIINTTSIVADDPPESLLDYATTKGGIVSFTKSLAKQLAPKGIRVNAVAPGPYWTPLQPSGGQFMDKLKTFGADGPTGRPGQPAEIAPIYVLLASQESSFTTGSVFSSVGGRGNVG</sequence>
<dbReference type="EMBL" id="JAQJCQ010000017">
    <property type="protein sequence ID" value="MEL4893250.1"/>
    <property type="molecule type" value="Genomic_DNA"/>
</dbReference>
<reference evidence="4 5" key="1">
    <citation type="journal article" date="2024" name="FEMS Microbiol. Lett.">
        <title>Xanthomonas protegens sp. nov., a novel rice seed-associated bacterium, provides in vivo protection against X. oryzae pv. oryzae, the bacterial leaf blight pathogen.</title>
        <authorList>
            <person name="Rana R."/>
            <person name="Sharma A."/>
            <person name="Madhavan V.N."/>
            <person name="Korpole S."/>
            <person name="Sonti R.V."/>
            <person name="Patel H.K."/>
            <person name="Patil P.B."/>
        </authorList>
    </citation>
    <scope>NUCLEOTIDE SEQUENCE [LARGE SCALE GENOMIC DNA]</scope>
    <source>
        <strain evidence="4 5">PPL118</strain>
    </source>
</reference>
<organism evidence="4 5">
    <name type="scientific">Xanthomonas protegens</name>
    <dbReference type="NCBI Taxonomy" id="3380705"/>
    <lineage>
        <taxon>Bacteria</taxon>
        <taxon>Pseudomonadati</taxon>
        <taxon>Pseudomonadota</taxon>
        <taxon>Gammaproteobacteria</taxon>
        <taxon>Lysobacterales</taxon>
        <taxon>Lysobacteraceae</taxon>
        <taxon>Xanthomonas</taxon>
    </lineage>
</organism>
<dbReference type="PANTHER" id="PTHR48107:SF16">
    <property type="entry name" value="NADPH-DEPENDENT ALDEHYDE REDUCTASE 1, CHLOROPLASTIC"/>
    <property type="match status" value="1"/>
</dbReference>
<dbReference type="SUPFAM" id="SSF51735">
    <property type="entry name" value="NAD(P)-binding Rossmann-fold domains"/>
    <property type="match status" value="1"/>
</dbReference>
<dbReference type="Gene3D" id="3.40.50.720">
    <property type="entry name" value="NAD(P)-binding Rossmann-like Domain"/>
    <property type="match status" value="1"/>
</dbReference>
<dbReference type="InterPro" id="IPR020904">
    <property type="entry name" value="Sc_DH/Rdtase_CS"/>
</dbReference>